<accession>A0ABD1ZTF1</accession>
<proteinExistence type="predicted"/>
<evidence type="ECO:0000313" key="1">
    <source>
        <dbReference type="EMBL" id="KAL2711531.1"/>
    </source>
</evidence>
<dbReference type="Proteomes" id="UP001607302">
    <property type="component" value="Unassembled WGS sequence"/>
</dbReference>
<protein>
    <submittedName>
        <fullName evidence="1">Uncharacterized protein</fullName>
    </submittedName>
</protein>
<sequence>MAINLNKKKKHIRNPIDQISLEHERLSSSKPVLQSRLFQLKQSTFLIAKTLTFLSKYHNKAEI</sequence>
<evidence type="ECO:0000313" key="2">
    <source>
        <dbReference type="Proteomes" id="UP001607302"/>
    </source>
</evidence>
<comment type="caution">
    <text evidence="1">The sequence shown here is derived from an EMBL/GenBank/DDBJ whole genome shotgun (WGS) entry which is preliminary data.</text>
</comment>
<name>A0ABD1ZTF1_VESSQ</name>
<reference evidence="1 2" key="1">
    <citation type="journal article" date="2024" name="Ann. Entomol. Soc. Am.">
        <title>Genomic analyses of the southern and eastern yellowjacket wasps (Hymenoptera: Vespidae) reveal evolutionary signatures of social life.</title>
        <authorList>
            <person name="Catto M.A."/>
            <person name="Caine P.B."/>
            <person name="Orr S.E."/>
            <person name="Hunt B.G."/>
            <person name="Goodisman M.A.D."/>
        </authorList>
    </citation>
    <scope>NUCLEOTIDE SEQUENCE [LARGE SCALE GENOMIC DNA]</scope>
    <source>
        <strain evidence="1">233</strain>
        <tissue evidence="1">Head and thorax</tissue>
    </source>
</reference>
<dbReference type="AlphaFoldDB" id="A0ABD1ZTF1"/>
<dbReference type="EMBL" id="JAUDFV010000173">
    <property type="protein sequence ID" value="KAL2711531.1"/>
    <property type="molecule type" value="Genomic_DNA"/>
</dbReference>
<organism evidence="1 2">
    <name type="scientific">Vespula squamosa</name>
    <name type="common">Southern yellow jacket</name>
    <name type="synonym">Wasp</name>
    <dbReference type="NCBI Taxonomy" id="30214"/>
    <lineage>
        <taxon>Eukaryota</taxon>
        <taxon>Metazoa</taxon>
        <taxon>Ecdysozoa</taxon>
        <taxon>Arthropoda</taxon>
        <taxon>Hexapoda</taxon>
        <taxon>Insecta</taxon>
        <taxon>Pterygota</taxon>
        <taxon>Neoptera</taxon>
        <taxon>Endopterygota</taxon>
        <taxon>Hymenoptera</taxon>
        <taxon>Apocrita</taxon>
        <taxon>Aculeata</taxon>
        <taxon>Vespoidea</taxon>
        <taxon>Vespidae</taxon>
        <taxon>Vespinae</taxon>
        <taxon>Vespula</taxon>
    </lineage>
</organism>
<keyword evidence="2" id="KW-1185">Reference proteome</keyword>
<gene>
    <name evidence="1" type="ORF">V1478_018552</name>
</gene>